<dbReference type="Gene3D" id="1.10.287.130">
    <property type="match status" value="1"/>
</dbReference>
<keyword evidence="12" id="KW-0812">Transmembrane</keyword>
<dbReference type="SUPFAM" id="SSF47384">
    <property type="entry name" value="Homodimeric domain of signal transducing histidine kinase"/>
    <property type="match status" value="1"/>
</dbReference>
<dbReference type="SMART" id="SM00388">
    <property type="entry name" value="HisKA"/>
    <property type="match status" value="1"/>
</dbReference>
<dbReference type="InterPro" id="IPR036890">
    <property type="entry name" value="HATPase_C_sf"/>
</dbReference>
<dbReference type="InterPro" id="IPR003661">
    <property type="entry name" value="HisK_dim/P_dom"/>
</dbReference>
<evidence type="ECO:0000256" key="2">
    <source>
        <dbReference type="ARBA" id="ARBA00004236"/>
    </source>
</evidence>
<dbReference type="PRINTS" id="PR00344">
    <property type="entry name" value="BCTRLSENSOR"/>
</dbReference>
<name>A0A9J6RKR3_9GAMM</name>
<evidence type="ECO:0000256" key="10">
    <source>
        <dbReference type="ARBA" id="ARBA00023012"/>
    </source>
</evidence>
<dbReference type="Pfam" id="PF00512">
    <property type="entry name" value="HisKA"/>
    <property type="match status" value="1"/>
</dbReference>
<dbReference type="PANTHER" id="PTHR43047:SF72">
    <property type="entry name" value="OSMOSENSING HISTIDINE PROTEIN KINASE SLN1"/>
    <property type="match status" value="1"/>
</dbReference>
<dbReference type="Proteomes" id="UP001069090">
    <property type="component" value="Unassembled WGS sequence"/>
</dbReference>
<evidence type="ECO:0000256" key="8">
    <source>
        <dbReference type="ARBA" id="ARBA00022777"/>
    </source>
</evidence>
<dbReference type="GO" id="GO:0000155">
    <property type="term" value="F:phosphorelay sensor kinase activity"/>
    <property type="evidence" value="ECO:0007669"/>
    <property type="project" value="InterPro"/>
</dbReference>
<evidence type="ECO:0000256" key="1">
    <source>
        <dbReference type="ARBA" id="ARBA00000085"/>
    </source>
</evidence>
<dbReference type="InterPro" id="IPR005467">
    <property type="entry name" value="His_kinase_dom"/>
</dbReference>
<evidence type="ECO:0000256" key="7">
    <source>
        <dbReference type="ARBA" id="ARBA00022741"/>
    </source>
</evidence>
<evidence type="ECO:0000256" key="6">
    <source>
        <dbReference type="ARBA" id="ARBA00022679"/>
    </source>
</evidence>
<evidence type="ECO:0000256" key="3">
    <source>
        <dbReference type="ARBA" id="ARBA00012438"/>
    </source>
</evidence>
<evidence type="ECO:0000313" key="15">
    <source>
        <dbReference type="Proteomes" id="UP001069090"/>
    </source>
</evidence>
<dbReference type="EMBL" id="JAPTGG010000004">
    <property type="protein sequence ID" value="MCZ0864783.1"/>
    <property type="molecule type" value="Genomic_DNA"/>
</dbReference>
<gene>
    <name evidence="14" type="ORF">O0V09_06200</name>
</gene>
<feature type="transmembrane region" description="Helical" evidence="12">
    <location>
        <begin position="69"/>
        <end position="89"/>
    </location>
</feature>
<keyword evidence="10" id="KW-0902">Two-component regulatory system</keyword>
<accession>A0A9J6RKR3</accession>
<dbReference type="InterPro" id="IPR004358">
    <property type="entry name" value="Sig_transdc_His_kin-like_C"/>
</dbReference>
<evidence type="ECO:0000259" key="13">
    <source>
        <dbReference type="PROSITE" id="PS50109"/>
    </source>
</evidence>
<sequence>MKSLNNKLILDKHKIIIGTALAWAGIHIITMVARSIKLGVGHVFTISPLSVLFCLGLCYALKKGAAEKLIATLLLINIAAVLLLFAYNSAGFKGPVIYLIAILPLMAFLLIDQKSGWIFSFLTISCFAIFAYLNVQAYPFPEPKLQGNALYIGRAVSISFLVFIISWVGWLYQKTYLQFIESIENKNKELITKDHYKSQFISHISHEFRTPLNAIIGFSKKLLSLKDQQESNREIEALKAINRGGKNLLNMVNNSLDLAQIESGELTCIKSPQNIRQLINETINDIEILAEQKKLTLLIHDSSYDELKINADPLKIKQVLNNLIANAIKYTEQGGITITLGKTTLGPQANHDFITIAISDTGSGIEANELDSLFSRFTRLKKHANSAIDGAGLGLSIAHELVKLHQGFIEVESRVNRGSCFTIFLPLINSKEL</sequence>
<dbReference type="Pfam" id="PF02518">
    <property type="entry name" value="HATPase_c"/>
    <property type="match status" value="1"/>
</dbReference>
<evidence type="ECO:0000256" key="11">
    <source>
        <dbReference type="ARBA" id="ARBA00023136"/>
    </source>
</evidence>
<dbReference type="CDD" id="cd00082">
    <property type="entry name" value="HisKA"/>
    <property type="match status" value="1"/>
</dbReference>
<evidence type="ECO:0000256" key="9">
    <source>
        <dbReference type="ARBA" id="ARBA00022840"/>
    </source>
</evidence>
<feature type="transmembrane region" description="Helical" evidence="12">
    <location>
        <begin position="151"/>
        <end position="172"/>
    </location>
</feature>
<feature type="transmembrane region" description="Helical" evidence="12">
    <location>
        <begin position="118"/>
        <end position="139"/>
    </location>
</feature>
<dbReference type="FunFam" id="3.30.565.10:FF:000023">
    <property type="entry name" value="PAS domain-containing sensor histidine kinase"/>
    <property type="match status" value="1"/>
</dbReference>
<feature type="transmembrane region" description="Helical" evidence="12">
    <location>
        <begin position="42"/>
        <end position="62"/>
    </location>
</feature>
<feature type="domain" description="Histidine kinase" evidence="13">
    <location>
        <begin position="203"/>
        <end position="429"/>
    </location>
</feature>
<keyword evidence="7" id="KW-0547">Nucleotide-binding</keyword>
<evidence type="ECO:0000256" key="4">
    <source>
        <dbReference type="ARBA" id="ARBA00022475"/>
    </source>
</evidence>
<dbReference type="RefSeq" id="WP_258330937.1">
    <property type="nucleotide sequence ID" value="NZ_JAPTGG010000004.1"/>
</dbReference>
<organism evidence="14 15">
    <name type="scientific">Dasania phycosphaerae</name>
    <dbReference type="NCBI Taxonomy" id="2950436"/>
    <lineage>
        <taxon>Bacteria</taxon>
        <taxon>Pseudomonadati</taxon>
        <taxon>Pseudomonadota</taxon>
        <taxon>Gammaproteobacteria</taxon>
        <taxon>Cellvibrionales</taxon>
        <taxon>Spongiibacteraceae</taxon>
        <taxon>Dasania</taxon>
    </lineage>
</organism>
<dbReference type="GO" id="GO:0005524">
    <property type="term" value="F:ATP binding"/>
    <property type="evidence" value="ECO:0007669"/>
    <property type="project" value="UniProtKB-KW"/>
</dbReference>
<dbReference type="InterPro" id="IPR036097">
    <property type="entry name" value="HisK_dim/P_sf"/>
</dbReference>
<evidence type="ECO:0000256" key="12">
    <source>
        <dbReference type="SAM" id="Phobius"/>
    </source>
</evidence>
<keyword evidence="4" id="KW-1003">Cell membrane</keyword>
<keyword evidence="11 12" id="KW-0472">Membrane</keyword>
<evidence type="ECO:0000256" key="5">
    <source>
        <dbReference type="ARBA" id="ARBA00022553"/>
    </source>
</evidence>
<dbReference type="PROSITE" id="PS50109">
    <property type="entry name" value="HIS_KIN"/>
    <property type="match status" value="1"/>
</dbReference>
<proteinExistence type="predicted"/>
<dbReference type="GO" id="GO:0005886">
    <property type="term" value="C:plasma membrane"/>
    <property type="evidence" value="ECO:0007669"/>
    <property type="project" value="UniProtKB-SubCell"/>
</dbReference>
<protein>
    <recommendedName>
        <fullName evidence="3">histidine kinase</fullName>
        <ecNumber evidence="3">2.7.13.3</ecNumber>
    </recommendedName>
</protein>
<feature type="transmembrane region" description="Helical" evidence="12">
    <location>
        <begin position="95"/>
        <end position="111"/>
    </location>
</feature>
<dbReference type="SUPFAM" id="SSF55874">
    <property type="entry name" value="ATPase domain of HSP90 chaperone/DNA topoisomerase II/histidine kinase"/>
    <property type="match status" value="1"/>
</dbReference>
<feature type="transmembrane region" description="Helical" evidence="12">
    <location>
        <begin position="15"/>
        <end position="36"/>
    </location>
</feature>
<dbReference type="Gene3D" id="3.30.565.10">
    <property type="entry name" value="Histidine kinase-like ATPase, C-terminal domain"/>
    <property type="match status" value="1"/>
</dbReference>
<dbReference type="EC" id="2.7.13.3" evidence="3"/>
<comment type="caution">
    <text evidence="14">The sequence shown here is derived from an EMBL/GenBank/DDBJ whole genome shotgun (WGS) entry which is preliminary data.</text>
</comment>
<dbReference type="PANTHER" id="PTHR43047">
    <property type="entry name" value="TWO-COMPONENT HISTIDINE PROTEIN KINASE"/>
    <property type="match status" value="1"/>
</dbReference>
<dbReference type="AlphaFoldDB" id="A0A9J6RKR3"/>
<comment type="subcellular location">
    <subcellularLocation>
        <location evidence="2">Cell membrane</location>
    </subcellularLocation>
</comment>
<dbReference type="GO" id="GO:0009927">
    <property type="term" value="F:histidine phosphotransfer kinase activity"/>
    <property type="evidence" value="ECO:0007669"/>
    <property type="project" value="TreeGrafter"/>
</dbReference>
<evidence type="ECO:0000313" key="14">
    <source>
        <dbReference type="EMBL" id="MCZ0864783.1"/>
    </source>
</evidence>
<keyword evidence="5" id="KW-0597">Phosphoprotein</keyword>
<dbReference type="InterPro" id="IPR003594">
    <property type="entry name" value="HATPase_dom"/>
</dbReference>
<dbReference type="SMART" id="SM00387">
    <property type="entry name" value="HATPase_c"/>
    <property type="match status" value="1"/>
</dbReference>
<reference evidence="14 15" key="1">
    <citation type="submission" date="2022-12" db="EMBL/GenBank/DDBJ databases">
        <title>Dasania phycosphaerae sp. nov., isolated from particulate material of the south coast of Korea.</title>
        <authorList>
            <person name="Jiang Y."/>
        </authorList>
    </citation>
    <scope>NUCLEOTIDE SEQUENCE [LARGE SCALE GENOMIC DNA]</scope>
    <source>
        <strain evidence="14 15">GY-19</strain>
    </source>
</reference>
<comment type="catalytic activity">
    <reaction evidence="1">
        <text>ATP + protein L-histidine = ADP + protein N-phospho-L-histidine.</text>
        <dbReference type="EC" id="2.7.13.3"/>
    </reaction>
</comment>
<keyword evidence="15" id="KW-1185">Reference proteome</keyword>
<keyword evidence="9" id="KW-0067">ATP-binding</keyword>
<keyword evidence="12" id="KW-1133">Transmembrane helix</keyword>
<keyword evidence="6" id="KW-0808">Transferase</keyword>
<keyword evidence="8 14" id="KW-0418">Kinase</keyword>